<organism evidence="1">
    <name type="scientific">viral metagenome</name>
    <dbReference type="NCBI Taxonomy" id="1070528"/>
    <lineage>
        <taxon>unclassified sequences</taxon>
        <taxon>metagenomes</taxon>
        <taxon>organismal metagenomes</taxon>
    </lineage>
</organism>
<accession>A0A6C0LT97</accession>
<dbReference type="AlphaFoldDB" id="A0A6C0LT97"/>
<protein>
    <submittedName>
        <fullName evidence="1">Uncharacterized protein</fullName>
    </submittedName>
</protein>
<name>A0A6C0LT97_9ZZZZ</name>
<proteinExistence type="predicted"/>
<dbReference type="EMBL" id="MN740541">
    <property type="protein sequence ID" value="QHU32784.1"/>
    <property type="molecule type" value="Genomic_DNA"/>
</dbReference>
<evidence type="ECO:0000313" key="1">
    <source>
        <dbReference type="EMBL" id="QHU32784.1"/>
    </source>
</evidence>
<sequence>MAEDKEHKLEIITNIFAQKLPDKQATIGDITIDVVDHILSPFHQVETVLSGLFEGANIVNKENIADLKYVEKRSDGQDTIKDNEKELKKLTEEKKKLFPKYTKKFTITKTGGRGKKRKVAKKTAKRK</sequence>
<reference evidence="1" key="1">
    <citation type="journal article" date="2020" name="Nature">
        <title>Giant virus diversity and host interactions through global metagenomics.</title>
        <authorList>
            <person name="Schulz F."/>
            <person name="Roux S."/>
            <person name="Paez-Espino D."/>
            <person name="Jungbluth S."/>
            <person name="Walsh D.A."/>
            <person name="Denef V.J."/>
            <person name="McMahon K.D."/>
            <person name="Konstantinidis K.T."/>
            <person name="Eloe-Fadrosh E.A."/>
            <person name="Kyrpides N.C."/>
            <person name="Woyke T."/>
        </authorList>
    </citation>
    <scope>NUCLEOTIDE SEQUENCE</scope>
    <source>
        <strain evidence="1">GVMAG-M-3300027969-2</strain>
    </source>
</reference>